<comment type="caution">
    <text evidence="4">The sequence shown here is derived from an EMBL/GenBank/DDBJ whole genome shotgun (WGS) entry which is preliminary data.</text>
</comment>
<evidence type="ECO:0000313" key="4">
    <source>
        <dbReference type="EMBL" id="RGR58489.1"/>
    </source>
</evidence>
<keyword evidence="2" id="KW-0732">Signal</keyword>
<dbReference type="AlphaFoldDB" id="A0A412EZS6"/>
<dbReference type="Pfam" id="PF01522">
    <property type="entry name" value="Polysacc_deac_1"/>
    <property type="match status" value="1"/>
</dbReference>
<sequence>MYVQKVWQKVCWRRCDMGKVVVIYYHEVVEKGQGYSYQKIEKDKFEAQMRYLYEQGYKSILFSDLDKALPEKSIIVSFDDGFRTVYEKAAPIMKKYGIHGNIYLPTKYIGTDSHFMTWEMVKELSEDKFFEMQAHTHTHIDIRRLNEQSVKEQINESDKMFQKHLERFPQAFCMPFGTYDKKSIKLLKKESRYNYLLGSYYGRIKSKNISGRVLPRIGISNNDSLELFADKLNGKYDWKGPLQRLRLMWKNVKKERITEYEY</sequence>
<dbReference type="PANTHER" id="PTHR34216:SF3">
    <property type="entry name" value="POLY-BETA-1,6-N-ACETYL-D-GLUCOSAMINE N-DEACETYLASE"/>
    <property type="match status" value="1"/>
</dbReference>
<organism evidence="4 5">
    <name type="scientific">Dorea formicigenerans</name>
    <dbReference type="NCBI Taxonomy" id="39486"/>
    <lineage>
        <taxon>Bacteria</taxon>
        <taxon>Bacillati</taxon>
        <taxon>Bacillota</taxon>
        <taxon>Clostridia</taxon>
        <taxon>Lachnospirales</taxon>
        <taxon>Lachnospiraceae</taxon>
        <taxon>Dorea</taxon>
    </lineage>
</organism>
<evidence type="ECO:0000256" key="1">
    <source>
        <dbReference type="ARBA" id="ARBA00004613"/>
    </source>
</evidence>
<dbReference type="GO" id="GO:0016810">
    <property type="term" value="F:hydrolase activity, acting on carbon-nitrogen (but not peptide) bonds"/>
    <property type="evidence" value="ECO:0007669"/>
    <property type="project" value="InterPro"/>
</dbReference>
<accession>A0A412EZS6</accession>
<feature type="domain" description="NodB homology" evidence="3">
    <location>
        <begin position="72"/>
        <end position="262"/>
    </location>
</feature>
<comment type="subcellular location">
    <subcellularLocation>
        <location evidence="1">Secreted</location>
    </subcellularLocation>
</comment>
<dbReference type="SUPFAM" id="SSF88713">
    <property type="entry name" value="Glycoside hydrolase/deacetylase"/>
    <property type="match status" value="1"/>
</dbReference>
<dbReference type="GO" id="GO:0005576">
    <property type="term" value="C:extracellular region"/>
    <property type="evidence" value="ECO:0007669"/>
    <property type="project" value="UniProtKB-SubCell"/>
</dbReference>
<dbReference type="CDD" id="cd10918">
    <property type="entry name" value="CE4_NodB_like_5s_6s"/>
    <property type="match status" value="1"/>
</dbReference>
<dbReference type="Gene3D" id="3.20.20.370">
    <property type="entry name" value="Glycoside hydrolase/deacetylase"/>
    <property type="match status" value="1"/>
</dbReference>
<dbReference type="PROSITE" id="PS51677">
    <property type="entry name" value="NODB"/>
    <property type="match status" value="1"/>
</dbReference>
<dbReference type="EMBL" id="QRUK01000016">
    <property type="protein sequence ID" value="RGR58489.1"/>
    <property type="molecule type" value="Genomic_DNA"/>
</dbReference>
<protein>
    <submittedName>
        <fullName evidence="4">Polysaccharide deacetylase family protein</fullName>
    </submittedName>
</protein>
<proteinExistence type="predicted"/>
<gene>
    <name evidence="4" type="ORF">DWY33_09495</name>
</gene>
<name>A0A412EZS6_9FIRM</name>
<evidence type="ECO:0000313" key="5">
    <source>
        <dbReference type="Proteomes" id="UP000283652"/>
    </source>
</evidence>
<evidence type="ECO:0000256" key="2">
    <source>
        <dbReference type="ARBA" id="ARBA00022729"/>
    </source>
</evidence>
<dbReference type="InterPro" id="IPR011330">
    <property type="entry name" value="Glyco_hydro/deAcase_b/a-brl"/>
</dbReference>
<evidence type="ECO:0000259" key="3">
    <source>
        <dbReference type="PROSITE" id="PS51677"/>
    </source>
</evidence>
<dbReference type="Proteomes" id="UP000283652">
    <property type="component" value="Unassembled WGS sequence"/>
</dbReference>
<dbReference type="InterPro" id="IPR002509">
    <property type="entry name" value="NODB_dom"/>
</dbReference>
<dbReference type="GO" id="GO:0005975">
    <property type="term" value="P:carbohydrate metabolic process"/>
    <property type="evidence" value="ECO:0007669"/>
    <property type="project" value="InterPro"/>
</dbReference>
<dbReference type="PANTHER" id="PTHR34216">
    <property type="match status" value="1"/>
</dbReference>
<reference evidence="4 5" key="1">
    <citation type="submission" date="2018-08" db="EMBL/GenBank/DDBJ databases">
        <title>A genome reference for cultivated species of the human gut microbiota.</title>
        <authorList>
            <person name="Zou Y."/>
            <person name="Xue W."/>
            <person name="Luo G."/>
        </authorList>
    </citation>
    <scope>NUCLEOTIDE SEQUENCE [LARGE SCALE GENOMIC DNA]</scope>
    <source>
        <strain evidence="4 5">AF25-11</strain>
    </source>
</reference>
<dbReference type="InterPro" id="IPR051398">
    <property type="entry name" value="Polysacch_Deacetylase"/>
</dbReference>